<evidence type="ECO:0000313" key="3">
    <source>
        <dbReference type="Proteomes" id="UP001227543"/>
    </source>
</evidence>
<feature type="region of interest" description="Disordered" evidence="1">
    <location>
        <begin position="1"/>
        <end position="57"/>
    </location>
</feature>
<name>A0ABQ9QME7_9PEZI</name>
<proteinExistence type="predicted"/>
<dbReference type="GeneID" id="85415287"/>
<accession>A0ABQ9QME7</accession>
<keyword evidence="3" id="KW-1185">Reference proteome</keyword>
<reference evidence="2 3" key="1">
    <citation type="submission" date="2016-10" db="EMBL/GenBank/DDBJ databases">
        <title>The genome sequence of Colletotrichum fioriniae PJ7.</title>
        <authorList>
            <person name="Baroncelli R."/>
        </authorList>
    </citation>
    <scope>NUCLEOTIDE SEQUENCE [LARGE SCALE GENOMIC DNA]</scope>
    <source>
        <strain evidence="2 3">Tom-12</strain>
    </source>
</reference>
<comment type="caution">
    <text evidence="2">The sequence shown here is derived from an EMBL/GenBank/DDBJ whole genome shotgun (WGS) entry which is preliminary data.</text>
</comment>
<gene>
    <name evidence="2" type="ORF">CTAM01_15050</name>
</gene>
<dbReference type="RefSeq" id="XP_060374347.1">
    <property type="nucleotide sequence ID" value="XM_060531049.1"/>
</dbReference>
<organism evidence="2 3">
    <name type="scientific">Colletotrichum tamarilloi</name>
    <dbReference type="NCBI Taxonomy" id="1209934"/>
    <lineage>
        <taxon>Eukaryota</taxon>
        <taxon>Fungi</taxon>
        <taxon>Dikarya</taxon>
        <taxon>Ascomycota</taxon>
        <taxon>Pezizomycotina</taxon>
        <taxon>Sordariomycetes</taxon>
        <taxon>Hypocreomycetidae</taxon>
        <taxon>Glomerellales</taxon>
        <taxon>Glomerellaceae</taxon>
        <taxon>Colletotrichum</taxon>
        <taxon>Colletotrichum acutatum species complex</taxon>
    </lineage>
</organism>
<evidence type="ECO:0000256" key="1">
    <source>
        <dbReference type="SAM" id="MobiDB-lite"/>
    </source>
</evidence>
<dbReference type="Proteomes" id="UP001227543">
    <property type="component" value="Unassembled WGS sequence"/>
</dbReference>
<evidence type="ECO:0000313" key="2">
    <source>
        <dbReference type="EMBL" id="KAK1478248.1"/>
    </source>
</evidence>
<dbReference type="EMBL" id="MLFU01000145">
    <property type="protein sequence ID" value="KAK1478248.1"/>
    <property type="molecule type" value="Genomic_DNA"/>
</dbReference>
<sequence length="82" mass="9217">MPTAVDDTNIGSYQHRQTYGGEGAVLQSEPPPSAPFYPIKRHQTGEKQKRTRTGANTKRFDAIPSCAKRSGRLERALYPEIW</sequence>
<protein>
    <submittedName>
        <fullName evidence="2">Uncharacterized protein</fullName>
    </submittedName>
</protein>